<evidence type="ECO:0000313" key="11">
    <source>
        <dbReference type="RefSeq" id="XP_052121092.1"/>
    </source>
</evidence>
<dbReference type="InterPro" id="IPR036638">
    <property type="entry name" value="HLH_DNA-bd_sf"/>
</dbReference>
<dbReference type="GO" id="GO:0046982">
    <property type="term" value="F:protein heterodimerization activity"/>
    <property type="evidence" value="ECO:0007669"/>
    <property type="project" value="UniProtKB-ARBA"/>
</dbReference>
<dbReference type="CDD" id="cd11430">
    <property type="entry name" value="bHLH_TS_ATOH1_like"/>
    <property type="match status" value="1"/>
</dbReference>
<organism evidence="10 11">
    <name type="scientific">Frankliniella occidentalis</name>
    <name type="common">Western flower thrips</name>
    <name type="synonym">Euthrips occidentalis</name>
    <dbReference type="NCBI Taxonomy" id="133901"/>
    <lineage>
        <taxon>Eukaryota</taxon>
        <taxon>Metazoa</taxon>
        <taxon>Ecdysozoa</taxon>
        <taxon>Arthropoda</taxon>
        <taxon>Hexapoda</taxon>
        <taxon>Insecta</taxon>
        <taxon>Pterygota</taxon>
        <taxon>Neoptera</taxon>
        <taxon>Paraneoptera</taxon>
        <taxon>Thysanoptera</taxon>
        <taxon>Terebrantia</taxon>
        <taxon>Thripoidea</taxon>
        <taxon>Thripidae</taxon>
        <taxon>Frankliniella</taxon>
    </lineage>
</organism>
<accession>A0A9C6U114</accession>
<dbReference type="GO" id="GO:0070888">
    <property type="term" value="F:E-box binding"/>
    <property type="evidence" value="ECO:0007669"/>
    <property type="project" value="TreeGrafter"/>
</dbReference>
<protein>
    <submittedName>
        <fullName evidence="11">Transcription factor Atoh1-like</fullName>
    </submittedName>
</protein>
<comment type="subcellular location">
    <subcellularLocation>
        <location evidence="1">Nucleus</location>
    </subcellularLocation>
</comment>
<feature type="compositionally biased region" description="Polar residues" evidence="8">
    <location>
        <begin position="73"/>
        <end position="88"/>
    </location>
</feature>
<dbReference type="FunFam" id="4.10.280.10:FF:000025">
    <property type="entry name" value="protein atonal homolog 7"/>
    <property type="match status" value="1"/>
</dbReference>
<evidence type="ECO:0000256" key="4">
    <source>
        <dbReference type="ARBA" id="ARBA00022902"/>
    </source>
</evidence>
<keyword evidence="2" id="KW-0217">Developmental protein</keyword>
<dbReference type="OrthoDB" id="6161578at2759"/>
<keyword evidence="4" id="KW-0524">Neurogenesis</keyword>
<dbReference type="GO" id="GO:0000981">
    <property type="term" value="F:DNA-binding transcription factor activity, RNA polymerase II-specific"/>
    <property type="evidence" value="ECO:0007669"/>
    <property type="project" value="TreeGrafter"/>
</dbReference>
<evidence type="ECO:0000256" key="6">
    <source>
        <dbReference type="ARBA" id="ARBA00023163"/>
    </source>
</evidence>
<dbReference type="SUPFAM" id="SSF47459">
    <property type="entry name" value="HLH, helix-loop-helix DNA-binding domain"/>
    <property type="match status" value="1"/>
</dbReference>
<dbReference type="InterPro" id="IPR011598">
    <property type="entry name" value="bHLH_dom"/>
</dbReference>
<feature type="region of interest" description="Disordered" evidence="8">
    <location>
        <begin position="72"/>
        <end position="153"/>
    </location>
</feature>
<feature type="compositionally biased region" description="Low complexity" evidence="8">
    <location>
        <begin position="126"/>
        <end position="142"/>
    </location>
</feature>
<reference evidence="11" key="1">
    <citation type="submission" date="2025-08" db="UniProtKB">
        <authorList>
            <consortium name="RefSeq"/>
        </authorList>
    </citation>
    <scope>IDENTIFICATION</scope>
    <source>
        <tissue evidence="11">Whole organism</tissue>
    </source>
</reference>
<dbReference type="PANTHER" id="PTHR19290">
    <property type="entry name" value="BASIC HELIX-LOOP-HELIX PROTEIN NEUROGENIN-RELATED"/>
    <property type="match status" value="1"/>
</dbReference>
<name>A0A9C6U114_FRAOC</name>
<dbReference type="Pfam" id="PF00010">
    <property type="entry name" value="HLH"/>
    <property type="match status" value="1"/>
</dbReference>
<evidence type="ECO:0000256" key="2">
    <source>
        <dbReference type="ARBA" id="ARBA00022473"/>
    </source>
</evidence>
<keyword evidence="5" id="KW-0805">Transcription regulation</keyword>
<dbReference type="Proteomes" id="UP000504606">
    <property type="component" value="Unplaced"/>
</dbReference>
<gene>
    <name evidence="11" type="primary">LOC113215053</name>
</gene>
<dbReference type="GO" id="GO:0005634">
    <property type="term" value="C:nucleus"/>
    <property type="evidence" value="ECO:0007669"/>
    <property type="project" value="UniProtKB-SubCell"/>
</dbReference>
<keyword evidence="10" id="KW-1185">Reference proteome</keyword>
<dbReference type="PANTHER" id="PTHR19290:SF162">
    <property type="entry name" value="TRANSCRIPTION FACTOR ATOH7"/>
    <property type="match status" value="1"/>
</dbReference>
<dbReference type="AlphaFoldDB" id="A0A9C6U114"/>
<evidence type="ECO:0000259" key="9">
    <source>
        <dbReference type="PROSITE" id="PS50888"/>
    </source>
</evidence>
<evidence type="ECO:0000256" key="3">
    <source>
        <dbReference type="ARBA" id="ARBA00022782"/>
    </source>
</evidence>
<dbReference type="GO" id="GO:0045944">
    <property type="term" value="P:positive regulation of transcription by RNA polymerase II"/>
    <property type="evidence" value="ECO:0007669"/>
    <property type="project" value="TreeGrafter"/>
</dbReference>
<dbReference type="SMART" id="SM00353">
    <property type="entry name" value="HLH"/>
    <property type="match status" value="1"/>
</dbReference>
<dbReference type="Gene3D" id="4.10.280.10">
    <property type="entry name" value="Helix-loop-helix DNA-binding domain"/>
    <property type="match status" value="1"/>
</dbReference>
<dbReference type="KEGG" id="foc:113215053"/>
<sequence length="238" mass="25395">MATTTDLKMCINNNDGESLIMDMEEHHAMQTMTALHAAGDAWQQYSGYWDTPAPHPDELVHYAAAFDHLASPGSDTHSTARWTDSPFQSASPDPDPTPAPGVCSPQSAPPRRRAARSRGGCGGVAGAARRAQSAPAPQPQHQQDGEPSPPPAVVRKRRLAANARERRRMNGLNTAFDRLRGVIPSLGADHRLSKFETLQMAQTYIAALCDLLGVPRPPLGPVGAGRTGRAPPSPAMSC</sequence>
<keyword evidence="3" id="KW-0221">Differentiation</keyword>
<dbReference type="GO" id="GO:0016360">
    <property type="term" value="P:sensory organ precursor cell fate determination"/>
    <property type="evidence" value="ECO:0007669"/>
    <property type="project" value="UniProtKB-ARBA"/>
</dbReference>
<keyword evidence="7" id="KW-0539">Nucleus</keyword>
<dbReference type="PROSITE" id="PS50888">
    <property type="entry name" value="BHLH"/>
    <property type="match status" value="1"/>
</dbReference>
<dbReference type="RefSeq" id="XP_052121092.1">
    <property type="nucleotide sequence ID" value="XM_052265132.1"/>
</dbReference>
<feature type="domain" description="BHLH" evidence="9">
    <location>
        <begin position="156"/>
        <end position="208"/>
    </location>
</feature>
<dbReference type="InterPro" id="IPR050359">
    <property type="entry name" value="bHLH_transcription_factors"/>
</dbReference>
<evidence type="ECO:0000256" key="7">
    <source>
        <dbReference type="ARBA" id="ARBA00023242"/>
    </source>
</evidence>
<evidence type="ECO:0000256" key="1">
    <source>
        <dbReference type="ARBA" id="ARBA00004123"/>
    </source>
</evidence>
<dbReference type="GeneID" id="113215053"/>
<dbReference type="GO" id="GO:0061564">
    <property type="term" value="P:axon development"/>
    <property type="evidence" value="ECO:0007669"/>
    <property type="project" value="TreeGrafter"/>
</dbReference>
<proteinExistence type="predicted"/>
<keyword evidence="6" id="KW-0804">Transcription</keyword>
<evidence type="ECO:0000313" key="10">
    <source>
        <dbReference type="Proteomes" id="UP000504606"/>
    </source>
</evidence>
<evidence type="ECO:0000256" key="5">
    <source>
        <dbReference type="ARBA" id="ARBA00023015"/>
    </source>
</evidence>
<evidence type="ECO:0000256" key="8">
    <source>
        <dbReference type="SAM" id="MobiDB-lite"/>
    </source>
</evidence>